<evidence type="ECO:0000313" key="4">
    <source>
        <dbReference type="EMBL" id="KNE62105.1"/>
    </source>
</evidence>
<dbReference type="SUPFAM" id="SSF47923">
    <property type="entry name" value="Ypt/Rab-GAP domain of gyp1p"/>
    <property type="match status" value="2"/>
</dbReference>
<reference evidence="5" key="2">
    <citation type="submission" date="2009-11" db="EMBL/GenBank/DDBJ databases">
        <title>The Genome Sequence of Allomyces macrogynus strain ATCC 38327.</title>
        <authorList>
            <consortium name="The Broad Institute Genome Sequencing Platform"/>
            <person name="Russ C."/>
            <person name="Cuomo C."/>
            <person name="Shea T."/>
            <person name="Young S.K."/>
            <person name="Zeng Q."/>
            <person name="Koehrsen M."/>
            <person name="Haas B."/>
            <person name="Borodovsky M."/>
            <person name="Guigo R."/>
            <person name="Alvarado L."/>
            <person name="Berlin A."/>
            <person name="Borenstein D."/>
            <person name="Chen Z."/>
            <person name="Engels R."/>
            <person name="Freedman E."/>
            <person name="Gellesch M."/>
            <person name="Goldberg J."/>
            <person name="Griggs A."/>
            <person name="Gujja S."/>
            <person name="Heiman D."/>
            <person name="Hepburn T."/>
            <person name="Howarth C."/>
            <person name="Jen D."/>
            <person name="Larson L."/>
            <person name="Lewis B."/>
            <person name="Mehta T."/>
            <person name="Park D."/>
            <person name="Pearson M."/>
            <person name="Roberts A."/>
            <person name="Saif S."/>
            <person name="Shenoy N."/>
            <person name="Sisk P."/>
            <person name="Stolte C."/>
            <person name="Sykes S."/>
            <person name="Walk T."/>
            <person name="White J."/>
            <person name="Yandava C."/>
            <person name="Burger G."/>
            <person name="Gray M.W."/>
            <person name="Holland P.W.H."/>
            <person name="King N."/>
            <person name="Lang F.B.F."/>
            <person name="Roger A.J."/>
            <person name="Ruiz-Trillo I."/>
            <person name="Lander E."/>
            <person name="Nusbaum C."/>
        </authorList>
    </citation>
    <scope>NUCLEOTIDE SEQUENCE [LARGE SCALE GENOMIC DNA]</scope>
    <source>
        <strain evidence="5">ATCC 38327</strain>
    </source>
</reference>
<gene>
    <name evidence="4" type="ORF">AMAG_07354</name>
</gene>
<accession>A0A0L0SIE5</accession>
<dbReference type="PROSITE" id="PS50011">
    <property type="entry name" value="PROTEIN_KINASE_DOM"/>
    <property type="match status" value="1"/>
</dbReference>
<dbReference type="eggNOG" id="KOG1093">
    <property type="taxonomic scope" value="Eukaryota"/>
</dbReference>
<dbReference type="PANTHER" id="PTHR22957:SF168">
    <property type="entry name" value="TBC DOMAIN-CONTAINING PROTEIN KINASE-LIKE PROTEIN"/>
    <property type="match status" value="1"/>
</dbReference>
<dbReference type="STRING" id="578462.A0A0L0SIE5"/>
<sequence>MDHASPAPDGQGELVAASARTSIVGNDLTGDHSLFAFLRNPCSDGSVLAVLPVDLELGRARSLALAPDSLENGDLFADTNTDASSINPKVGDSDSEFSDDDENDTGSTSGNDHDTEVTVSDVITRVAGRFALLQRLSRESPYLCTYIECMRGGYNDAKRLYLLQEAFLQTFQTVIASRASEGEDDEGVPESPKRQRCSTTRIQSWARQIVEALALCQRHGIQHRYLVPEHVHLNDRGDAMLSNFALYHLSGEGKDFIPTLPPATICPPEAVLVSAPLFSSFKADVWALGLLLFHVATGAPLLPQQPTDYFLALASFIHSPDLLQQILAGGASDQIDADLMSFLEVCLQVEPESRPTPLELLQHPYLADLPALRPRRGSGTRQHLTNLSVLFHLWLLDSGNLDVEYARLTHHAIRPPVLVLPGTLSSRSSANGRPPRAHPPFILDLTRVQDQLRTSLADRAVLDAELAKTATQPVSVREKNVVYQFHRIQRFSDLLLQYPLTTDEIVRESRVDIPPYLRASVWVALLGIAGDPEWLWARQTALSDAWVRLDDEAHAVQDRQLDADIHRCHAYHPVIASPTGQQHLKQLIAAWLAAHPDRVYWQGFDSVCAVFLSQWPADLGMAYACLDAFVARYLSRLLAADNAAALGDFFALLTLTLRFMDPELSVHLAIIGVTFDLFAMSWVLTLFAHILALPATYRLWDQLLARSHDQPAFRFILMASVLRTPTIRAALLASTSFDAALLLLSDFPPMDVQTVLQLAAAHVDTLPLSIAKSFDFDSHVVPRQLHISLADCIQWASDIRMVDLRFGNNGRPGEHFPRSTMISAADFDAIGPLLRQQRGNRRITVVRTAYAEIADRVLGKLAEWWVPGACWLEDSAPVPPPVVPTTPASPRAARQPPPADLVAWDRGVCACAPMQVVVGSAVLFKCNAP</sequence>
<organism evidence="4 5">
    <name type="scientific">Allomyces macrogynus (strain ATCC 38327)</name>
    <name type="common">Allomyces javanicus var. macrogynus</name>
    <dbReference type="NCBI Taxonomy" id="578462"/>
    <lineage>
        <taxon>Eukaryota</taxon>
        <taxon>Fungi</taxon>
        <taxon>Fungi incertae sedis</taxon>
        <taxon>Blastocladiomycota</taxon>
        <taxon>Blastocladiomycetes</taxon>
        <taxon>Blastocladiales</taxon>
        <taxon>Blastocladiaceae</taxon>
        <taxon>Allomyces</taxon>
    </lineage>
</organism>
<feature type="compositionally biased region" description="Acidic residues" evidence="1">
    <location>
        <begin position="93"/>
        <end position="104"/>
    </location>
</feature>
<name>A0A0L0SIE5_ALLM3</name>
<feature type="domain" description="Protein kinase" evidence="2">
    <location>
        <begin position="49"/>
        <end position="366"/>
    </location>
</feature>
<dbReference type="Pfam" id="PF00069">
    <property type="entry name" value="Pkinase"/>
    <property type="match status" value="1"/>
</dbReference>
<evidence type="ECO:0000313" key="5">
    <source>
        <dbReference type="Proteomes" id="UP000054350"/>
    </source>
</evidence>
<dbReference type="SMART" id="SM00220">
    <property type="entry name" value="S_TKc"/>
    <property type="match status" value="1"/>
</dbReference>
<dbReference type="OrthoDB" id="1668230at2759"/>
<dbReference type="FunFam" id="1.10.8.270:FF:000044">
    <property type="entry name" value="TBC Kinase homolog"/>
    <property type="match status" value="1"/>
</dbReference>
<dbReference type="GO" id="GO:0005096">
    <property type="term" value="F:GTPase activator activity"/>
    <property type="evidence" value="ECO:0007669"/>
    <property type="project" value="TreeGrafter"/>
</dbReference>
<feature type="region of interest" description="Disordered" evidence="1">
    <location>
        <begin position="74"/>
        <end position="116"/>
    </location>
</feature>
<dbReference type="Gene3D" id="1.10.510.10">
    <property type="entry name" value="Transferase(Phosphotransferase) domain 1"/>
    <property type="match status" value="1"/>
</dbReference>
<evidence type="ECO:0000259" key="3">
    <source>
        <dbReference type="PROSITE" id="PS50086"/>
    </source>
</evidence>
<dbReference type="InterPro" id="IPR000195">
    <property type="entry name" value="Rab-GAP-TBC_dom"/>
</dbReference>
<dbReference type="Proteomes" id="UP000054350">
    <property type="component" value="Unassembled WGS sequence"/>
</dbReference>
<feature type="domain" description="Rab-GAP TBC" evidence="3">
    <location>
        <begin position="512"/>
        <end position="707"/>
    </location>
</feature>
<dbReference type="GO" id="GO:0005524">
    <property type="term" value="F:ATP binding"/>
    <property type="evidence" value="ECO:0007669"/>
    <property type="project" value="InterPro"/>
</dbReference>
<keyword evidence="4" id="KW-0418">Kinase</keyword>
<keyword evidence="4" id="KW-0808">Transferase</keyword>
<feature type="compositionally biased region" description="Polar residues" evidence="1">
    <location>
        <begin position="78"/>
        <end position="87"/>
    </location>
</feature>
<dbReference type="AlphaFoldDB" id="A0A0L0SIE5"/>
<dbReference type="EMBL" id="GG745339">
    <property type="protein sequence ID" value="KNE62105.1"/>
    <property type="molecule type" value="Genomic_DNA"/>
</dbReference>
<keyword evidence="5" id="KW-1185">Reference proteome</keyword>
<protein>
    <submittedName>
        <fullName evidence="4">TBCK protein kinase</fullName>
    </submittedName>
</protein>
<dbReference type="InterPro" id="IPR000719">
    <property type="entry name" value="Prot_kinase_dom"/>
</dbReference>
<dbReference type="GO" id="GO:0004672">
    <property type="term" value="F:protein kinase activity"/>
    <property type="evidence" value="ECO:0007669"/>
    <property type="project" value="InterPro"/>
</dbReference>
<reference evidence="4 5" key="1">
    <citation type="submission" date="2009-11" db="EMBL/GenBank/DDBJ databases">
        <title>Annotation of Allomyces macrogynus ATCC 38327.</title>
        <authorList>
            <consortium name="The Broad Institute Genome Sequencing Platform"/>
            <person name="Russ C."/>
            <person name="Cuomo C."/>
            <person name="Burger G."/>
            <person name="Gray M.W."/>
            <person name="Holland P.W.H."/>
            <person name="King N."/>
            <person name="Lang F.B.F."/>
            <person name="Roger A.J."/>
            <person name="Ruiz-Trillo I."/>
            <person name="Young S.K."/>
            <person name="Zeng Q."/>
            <person name="Gargeya S."/>
            <person name="Fitzgerald M."/>
            <person name="Haas B."/>
            <person name="Abouelleil A."/>
            <person name="Alvarado L."/>
            <person name="Arachchi H.M."/>
            <person name="Berlin A."/>
            <person name="Chapman S.B."/>
            <person name="Gearin G."/>
            <person name="Goldberg J."/>
            <person name="Griggs A."/>
            <person name="Gujja S."/>
            <person name="Hansen M."/>
            <person name="Heiman D."/>
            <person name="Howarth C."/>
            <person name="Larimer J."/>
            <person name="Lui A."/>
            <person name="MacDonald P.J.P."/>
            <person name="McCowen C."/>
            <person name="Montmayeur A."/>
            <person name="Murphy C."/>
            <person name="Neiman D."/>
            <person name="Pearson M."/>
            <person name="Priest M."/>
            <person name="Roberts A."/>
            <person name="Saif S."/>
            <person name="Shea T."/>
            <person name="Sisk P."/>
            <person name="Stolte C."/>
            <person name="Sykes S."/>
            <person name="Wortman J."/>
            <person name="Nusbaum C."/>
            <person name="Birren B."/>
        </authorList>
    </citation>
    <scope>NUCLEOTIDE SEQUENCE [LARGE SCALE GENOMIC DNA]</scope>
    <source>
        <strain evidence="4 5">ATCC 38327</strain>
    </source>
</reference>
<dbReference type="InterPro" id="IPR035969">
    <property type="entry name" value="Rab-GAP_TBC_sf"/>
</dbReference>
<evidence type="ECO:0000259" key="2">
    <source>
        <dbReference type="PROSITE" id="PS50011"/>
    </source>
</evidence>
<dbReference type="SMART" id="SM00164">
    <property type="entry name" value="TBC"/>
    <property type="match status" value="1"/>
</dbReference>
<dbReference type="Gene3D" id="1.10.472.80">
    <property type="entry name" value="Ypt/Rab-GAP domain of gyp1p, domain 3"/>
    <property type="match status" value="1"/>
</dbReference>
<dbReference type="PANTHER" id="PTHR22957">
    <property type="entry name" value="TBC1 DOMAIN FAMILY MEMBER GTPASE-ACTIVATING PROTEIN"/>
    <property type="match status" value="1"/>
</dbReference>
<dbReference type="Gene3D" id="1.10.8.270">
    <property type="entry name" value="putative rabgap domain of human tbc1 domain family member 14 like domains"/>
    <property type="match status" value="1"/>
</dbReference>
<dbReference type="Pfam" id="PF00566">
    <property type="entry name" value="RabGAP-TBC"/>
    <property type="match status" value="1"/>
</dbReference>
<dbReference type="InterPro" id="IPR011009">
    <property type="entry name" value="Kinase-like_dom_sf"/>
</dbReference>
<dbReference type="VEuPathDB" id="FungiDB:AMAG_07354"/>
<proteinExistence type="predicted"/>
<dbReference type="PROSITE" id="PS50086">
    <property type="entry name" value="TBC_RABGAP"/>
    <property type="match status" value="1"/>
</dbReference>
<dbReference type="SUPFAM" id="SSF56112">
    <property type="entry name" value="Protein kinase-like (PK-like)"/>
    <property type="match status" value="1"/>
</dbReference>
<evidence type="ECO:0000256" key="1">
    <source>
        <dbReference type="SAM" id="MobiDB-lite"/>
    </source>
</evidence>